<dbReference type="GO" id="GO:0016491">
    <property type="term" value="F:oxidoreductase activity"/>
    <property type="evidence" value="ECO:0007669"/>
    <property type="project" value="UniProtKB-KW"/>
</dbReference>
<dbReference type="InterPro" id="IPR036291">
    <property type="entry name" value="NAD(P)-bd_dom_sf"/>
</dbReference>
<keyword evidence="3" id="KW-0560">Oxidoreductase</keyword>
<dbReference type="SUPFAM" id="SSF51735">
    <property type="entry name" value="NAD(P)-binding Rossmann-fold domains"/>
    <property type="match status" value="1"/>
</dbReference>
<dbReference type="STRING" id="1448321.A0A317V2Z6"/>
<dbReference type="VEuPathDB" id="FungiDB:BO70DRAFT_374604"/>
<dbReference type="Gene3D" id="3.40.50.720">
    <property type="entry name" value="NAD(P)-binding Rossmann-like Domain"/>
    <property type="match status" value="1"/>
</dbReference>
<accession>A0A317V2Z6</accession>
<dbReference type="OrthoDB" id="2962696at2759"/>
<reference evidence="4 5" key="1">
    <citation type="submission" date="2016-12" db="EMBL/GenBank/DDBJ databases">
        <title>The genomes of Aspergillus section Nigri reveals drivers in fungal speciation.</title>
        <authorList>
            <consortium name="DOE Joint Genome Institute"/>
            <person name="Vesth T.C."/>
            <person name="Nybo J."/>
            <person name="Theobald S."/>
            <person name="Brandl J."/>
            <person name="Frisvad J.C."/>
            <person name="Nielsen K.F."/>
            <person name="Lyhne E.K."/>
            <person name="Kogle M.E."/>
            <person name="Kuo A."/>
            <person name="Riley R."/>
            <person name="Clum A."/>
            <person name="Nolan M."/>
            <person name="Lipzen A."/>
            <person name="Salamov A."/>
            <person name="Henrissat B."/>
            <person name="Wiebenga A."/>
            <person name="De Vries R.P."/>
            <person name="Grigoriev I.V."/>
            <person name="Mortensen U.H."/>
            <person name="Andersen M.R."/>
            <person name="Baker S.E."/>
        </authorList>
    </citation>
    <scope>NUCLEOTIDE SEQUENCE [LARGE SCALE GENOMIC DNA]</scope>
    <source>
        <strain evidence="4 5">CBS 117.55</strain>
    </source>
</reference>
<dbReference type="AlphaFoldDB" id="A0A317V2Z6"/>
<keyword evidence="2" id="KW-0521">NADP</keyword>
<dbReference type="PRINTS" id="PR00081">
    <property type="entry name" value="GDHRDH"/>
</dbReference>
<organism evidence="4 5">
    <name type="scientific">Aspergillus heteromorphus CBS 117.55</name>
    <dbReference type="NCBI Taxonomy" id="1448321"/>
    <lineage>
        <taxon>Eukaryota</taxon>
        <taxon>Fungi</taxon>
        <taxon>Dikarya</taxon>
        <taxon>Ascomycota</taxon>
        <taxon>Pezizomycotina</taxon>
        <taxon>Eurotiomycetes</taxon>
        <taxon>Eurotiomycetidae</taxon>
        <taxon>Eurotiales</taxon>
        <taxon>Aspergillaceae</taxon>
        <taxon>Aspergillus</taxon>
        <taxon>Aspergillus subgen. Circumdati</taxon>
    </lineage>
</organism>
<dbReference type="PANTHER" id="PTHR43618:SF18">
    <property type="entry name" value="SHORT CHAIN DEHYDROGENASE_REDUCTASE FAMILY (AFU_ORTHOLOGUE AFUA_5G12480)"/>
    <property type="match status" value="1"/>
</dbReference>
<dbReference type="Proteomes" id="UP000247233">
    <property type="component" value="Unassembled WGS sequence"/>
</dbReference>
<evidence type="ECO:0000313" key="4">
    <source>
        <dbReference type="EMBL" id="PWY67172.1"/>
    </source>
</evidence>
<evidence type="ECO:0000256" key="3">
    <source>
        <dbReference type="ARBA" id="ARBA00023002"/>
    </source>
</evidence>
<comment type="similarity">
    <text evidence="1">Belongs to the short-chain dehydrogenases/reductases (SDR) family.</text>
</comment>
<dbReference type="Pfam" id="PF13561">
    <property type="entry name" value="adh_short_C2"/>
    <property type="match status" value="1"/>
</dbReference>
<dbReference type="PANTHER" id="PTHR43618">
    <property type="entry name" value="7-ALPHA-HYDROXYSTEROID DEHYDROGENASE"/>
    <property type="match status" value="1"/>
</dbReference>
<evidence type="ECO:0000256" key="2">
    <source>
        <dbReference type="ARBA" id="ARBA00022857"/>
    </source>
</evidence>
<keyword evidence="5" id="KW-1185">Reference proteome</keyword>
<name>A0A317V2Z6_9EURO</name>
<evidence type="ECO:0000313" key="5">
    <source>
        <dbReference type="Proteomes" id="UP000247233"/>
    </source>
</evidence>
<dbReference type="GeneID" id="37067217"/>
<proteinExistence type="inferred from homology"/>
<dbReference type="EMBL" id="MSFL01000041">
    <property type="protein sequence ID" value="PWY67172.1"/>
    <property type="molecule type" value="Genomic_DNA"/>
</dbReference>
<protein>
    <submittedName>
        <fullName evidence="4">NAD(P)-binding protein</fullName>
    </submittedName>
</protein>
<dbReference type="InterPro" id="IPR052178">
    <property type="entry name" value="Sec_Metab_Biosynth_SDR"/>
</dbReference>
<evidence type="ECO:0000256" key="1">
    <source>
        <dbReference type="ARBA" id="ARBA00006484"/>
    </source>
</evidence>
<comment type="caution">
    <text evidence="4">The sequence shown here is derived from an EMBL/GenBank/DDBJ whole genome shotgun (WGS) entry which is preliminary data.</text>
</comment>
<dbReference type="RefSeq" id="XP_025394960.1">
    <property type="nucleotide sequence ID" value="XM_025544980.1"/>
</dbReference>
<sequence length="223" mass="23877">MTAKPSFRWANVFILGRREGVLRETASLSTKSSIIPVTADISSKESLQAAEDTIAAQAGHAPSLSEVRDHLWSFPMEEFSRVMDINVPGTYFTVLAFLPLLEAANQRRPAPVQNQPSAPTAQKAPTNHLIKLLSTTFTPYHLRVNGLAPGLYFSEMTSGSFGDSDSGVSDGSFPPEMVPLTRAGSEQEIAGIILWMASPSGGLHSGNITVADGGRLSTLPCTY</sequence>
<dbReference type="InterPro" id="IPR002347">
    <property type="entry name" value="SDR_fam"/>
</dbReference>
<gene>
    <name evidence="4" type="ORF">BO70DRAFT_374604</name>
</gene>